<reference evidence="3" key="1">
    <citation type="journal article" date="2013" name="PLoS Pathog.">
        <title>Deciphering the cryptic genome: genome-wide analyses of the rice pathogen Fusarium fujikuroi reveal complex regulation of secondary metabolism and novel metabolites.</title>
        <authorList>
            <person name="Wiemann P."/>
            <person name="Sieber C.M."/>
            <person name="von Bargen K.W."/>
            <person name="Studt L."/>
            <person name="Niehaus E.M."/>
            <person name="Espino J.J."/>
            <person name="Huss K."/>
            <person name="Michielse C.B."/>
            <person name="Albermann S."/>
            <person name="Wagner D."/>
            <person name="Bergner S.V."/>
            <person name="Connolly L.R."/>
            <person name="Fischer A."/>
            <person name="Reuter G."/>
            <person name="Kleigrewe K."/>
            <person name="Bald T."/>
            <person name="Wingfield B.D."/>
            <person name="Ophir R."/>
            <person name="Freeman S."/>
            <person name="Hippler M."/>
            <person name="Smith K.M."/>
            <person name="Brown D.W."/>
            <person name="Proctor R.H."/>
            <person name="Munsterkotter M."/>
            <person name="Freitag M."/>
            <person name="Humpf H.U."/>
            <person name="Guldener U."/>
            <person name="Tudzynski B."/>
        </authorList>
    </citation>
    <scope>NUCLEOTIDE SEQUENCE [LARGE SCALE GENOMIC DNA]</scope>
    <source>
        <strain evidence="3">CBS 195.34 / IMI 58289 / NRRL A-6831</strain>
    </source>
</reference>
<proteinExistence type="predicted"/>
<name>S0EMB9_GIBF5</name>
<sequence>MPPKRRVSSRKRHRSPGVSPASRPTQAARLDNDDPVLSPVPEAGEPQGGPAGAGAEDCVYAEDDSHNVPGIHDQKLTERQLRLNDISENISQYYFALQEAKETLGADSLVVKVLTKVKDEACDLFKRVDAEGESDGKVPGDDVPEEKAEEQAEVPTLLQRQMNLESELFLLRANVFPMIEDLEKRVLALREEIEERQE</sequence>
<organism evidence="2 3">
    <name type="scientific">Gibberella fujikuroi (strain CBS 195.34 / IMI 58289 / NRRL A-6831)</name>
    <name type="common">Bakanae and foot rot disease fungus</name>
    <name type="synonym">Fusarium fujikuroi</name>
    <dbReference type="NCBI Taxonomy" id="1279085"/>
    <lineage>
        <taxon>Eukaryota</taxon>
        <taxon>Fungi</taxon>
        <taxon>Dikarya</taxon>
        <taxon>Ascomycota</taxon>
        <taxon>Pezizomycotina</taxon>
        <taxon>Sordariomycetes</taxon>
        <taxon>Hypocreomycetidae</taxon>
        <taxon>Hypocreales</taxon>
        <taxon>Nectriaceae</taxon>
        <taxon>Fusarium</taxon>
        <taxon>Fusarium fujikuroi species complex</taxon>
    </lineage>
</organism>
<evidence type="ECO:0000256" key="1">
    <source>
        <dbReference type="SAM" id="MobiDB-lite"/>
    </source>
</evidence>
<dbReference type="HOGENOM" id="CLU_1378227_0_0_1"/>
<evidence type="ECO:0000313" key="2">
    <source>
        <dbReference type="EMBL" id="CCT76203.1"/>
    </source>
</evidence>
<feature type="compositionally biased region" description="Basic and acidic residues" evidence="1">
    <location>
        <begin position="131"/>
        <end position="150"/>
    </location>
</feature>
<accession>S0EMB9</accession>
<feature type="region of interest" description="Disordered" evidence="1">
    <location>
        <begin position="1"/>
        <end position="70"/>
    </location>
</feature>
<protein>
    <submittedName>
        <fullName evidence="2">Uncharacterized protein</fullName>
    </submittedName>
</protein>
<feature type="region of interest" description="Disordered" evidence="1">
    <location>
        <begin position="131"/>
        <end position="153"/>
    </location>
</feature>
<dbReference type="AlphaFoldDB" id="S0EMB9"/>
<feature type="compositionally biased region" description="Basic residues" evidence="1">
    <location>
        <begin position="1"/>
        <end position="15"/>
    </location>
</feature>
<dbReference type="RefSeq" id="XP_023438249.1">
    <property type="nucleotide sequence ID" value="XM_023571195.1"/>
</dbReference>
<evidence type="ECO:0000313" key="3">
    <source>
        <dbReference type="Proteomes" id="UP000016800"/>
    </source>
</evidence>
<gene>
    <name evidence="2" type="ORF">FFUJ_14164</name>
</gene>
<dbReference type="VEuPathDB" id="FungiDB:FFUJ_14164"/>
<dbReference type="Proteomes" id="UP000016800">
    <property type="component" value="Chromosome XII"/>
</dbReference>
<dbReference type="EMBL" id="HF679034">
    <property type="protein sequence ID" value="CCT76203.1"/>
    <property type="molecule type" value="Genomic_DNA"/>
</dbReference>
<keyword evidence="3" id="KW-1185">Reference proteome</keyword>
<dbReference type="GeneID" id="35407616"/>